<dbReference type="PANTHER" id="PTHR47992">
    <property type="entry name" value="PROTEIN PHOSPHATASE"/>
    <property type="match status" value="1"/>
</dbReference>
<dbReference type="InterPro" id="IPR036457">
    <property type="entry name" value="PPM-type-like_dom_sf"/>
</dbReference>
<dbReference type="CDD" id="cd00143">
    <property type="entry name" value="PP2Cc"/>
    <property type="match status" value="1"/>
</dbReference>
<sequence>MQKQAELLFAIATDAKHPGQSVNQGAVFAVSGVSKNGFPYGLFVVADGVGGLKESNRASQTTISKLAAHFEPIWPRLTAVSEELVTGLKGELKKAIYDAHETILAMSNGDDDRMASTISCALLVGNIAIIANAGDSRTYLYRQKQLEQVTSDHSLVAWLVQQERITAEQALTHPYGNVLTQAVGAEEKLKVDLYGQRLYPGDWLLLCSDGIWGTLRDEMLADFLQTAVSPQQISPIIMEAAQDNSDDLSLILVQLPLTK</sequence>
<dbReference type="EMBL" id="UOEU01001006">
    <property type="protein sequence ID" value="VAW43042.1"/>
    <property type="molecule type" value="Genomic_DNA"/>
</dbReference>
<dbReference type="SUPFAM" id="SSF81606">
    <property type="entry name" value="PP2C-like"/>
    <property type="match status" value="1"/>
</dbReference>
<name>A0A3B0VVB9_9ZZZZ</name>
<dbReference type="InterPro" id="IPR001932">
    <property type="entry name" value="PPM-type_phosphatase-like_dom"/>
</dbReference>
<dbReference type="AlphaFoldDB" id="A0A3B0VVB9"/>
<dbReference type="PROSITE" id="PS51746">
    <property type="entry name" value="PPM_2"/>
    <property type="match status" value="1"/>
</dbReference>
<gene>
    <name evidence="2" type="ORF">MNBD_CHLOROFLEXI01-4110</name>
</gene>
<dbReference type="GO" id="GO:0004722">
    <property type="term" value="F:protein serine/threonine phosphatase activity"/>
    <property type="evidence" value="ECO:0007669"/>
    <property type="project" value="InterPro"/>
</dbReference>
<dbReference type="Pfam" id="PF00481">
    <property type="entry name" value="PP2C"/>
    <property type="match status" value="1"/>
</dbReference>
<evidence type="ECO:0000313" key="2">
    <source>
        <dbReference type="EMBL" id="VAW43042.1"/>
    </source>
</evidence>
<protein>
    <submittedName>
        <fullName evidence="2">Protein serine/threonine phosphatase PrpC, regulation of stationary phase</fullName>
    </submittedName>
</protein>
<proteinExistence type="predicted"/>
<dbReference type="SMART" id="SM00332">
    <property type="entry name" value="PP2Cc"/>
    <property type="match status" value="1"/>
</dbReference>
<evidence type="ECO:0000259" key="1">
    <source>
        <dbReference type="PROSITE" id="PS51746"/>
    </source>
</evidence>
<accession>A0A3B0VVB9</accession>
<organism evidence="2">
    <name type="scientific">hydrothermal vent metagenome</name>
    <dbReference type="NCBI Taxonomy" id="652676"/>
    <lineage>
        <taxon>unclassified sequences</taxon>
        <taxon>metagenomes</taxon>
        <taxon>ecological metagenomes</taxon>
    </lineage>
</organism>
<feature type="domain" description="PPM-type phosphatase" evidence="1">
    <location>
        <begin position="8"/>
        <end position="255"/>
    </location>
</feature>
<dbReference type="Gene3D" id="3.60.40.10">
    <property type="entry name" value="PPM-type phosphatase domain"/>
    <property type="match status" value="1"/>
</dbReference>
<reference evidence="2" key="1">
    <citation type="submission" date="2018-06" db="EMBL/GenBank/DDBJ databases">
        <authorList>
            <person name="Zhirakovskaya E."/>
        </authorList>
    </citation>
    <scope>NUCLEOTIDE SEQUENCE</scope>
</reference>
<dbReference type="InterPro" id="IPR015655">
    <property type="entry name" value="PP2C"/>
</dbReference>
<dbReference type="SMART" id="SM00331">
    <property type="entry name" value="PP2C_SIG"/>
    <property type="match status" value="1"/>
</dbReference>